<keyword evidence="3" id="KW-0813">Transport</keyword>
<comment type="caution">
    <text evidence="11">The sequence shown here is derived from an EMBL/GenBank/DDBJ whole genome shotgun (WGS) entry which is preliminary data.</text>
</comment>
<dbReference type="RefSeq" id="WP_088603023.1">
    <property type="nucleotide sequence ID" value="NZ_NJIH01000004.1"/>
</dbReference>
<dbReference type="FunFam" id="1.20.1510.10:FF:000006">
    <property type="entry name" value="Divalent cation efflux transporter"/>
    <property type="match status" value="1"/>
</dbReference>
<dbReference type="PANTHER" id="PTHR43840">
    <property type="entry name" value="MITOCHONDRIAL METAL TRANSPORTER 1-RELATED"/>
    <property type="match status" value="1"/>
</dbReference>
<evidence type="ECO:0000256" key="6">
    <source>
        <dbReference type="ARBA" id="ARBA00023136"/>
    </source>
</evidence>
<dbReference type="GO" id="GO:0008324">
    <property type="term" value="F:monoatomic cation transmembrane transporter activity"/>
    <property type="evidence" value="ECO:0007669"/>
    <property type="project" value="InterPro"/>
</dbReference>
<dbReference type="SUPFAM" id="SSF161111">
    <property type="entry name" value="Cation efflux protein transmembrane domain-like"/>
    <property type="match status" value="1"/>
</dbReference>
<organism evidence="11 12">
    <name type="scientific">Candidimonas nitroreducens</name>
    <dbReference type="NCBI Taxonomy" id="683354"/>
    <lineage>
        <taxon>Bacteria</taxon>
        <taxon>Pseudomonadati</taxon>
        <taxon>Pseudomonadota</taxon>
        <taxon>Betaproteobacteria</taxon>
        <taxon>Burkholderiales</taxon>
        <taxon>Alcaligenaceae</taxon>
        <taxon>Candidimonas</taxon>
    </lineage>
</organism>
<dbReference type="Gene3D" id="3.30.70.1350">
    <property type="entry name" value="Cation efflux protein, cytoplasmic domain"/>
    <property type="match status" value="1"/>
</dbReference>
<dbReference type="InterPro" id="IPR050291">
    <property type="entry name" value="CDF_Transporter"/>
</dbReference>
<feature type="domain" description="Cation efflux protein cytoplasmic" evidence="10">
    <location>
        <begin position="222"/>
        <end position="295"/>
    </location>
</feature>
<dbReference type="Pfam" id="PF16916">
    <property type="entry name" value="ZT_dimer"/>
    <property type="match status" value="1"/>
</dbReference>
<dbReference type="OrthoDB" id="9806522at2"/>
<dbReference type="Gene3D" id="1.20.1510.10">
    <property type="entry name" value="Cation efflux protein transmembrane domain"/>
    <property type="match status" value="1"/>
</dbReference>
<evidence type="ECO:0000313" key="12">
    <source>
        <dbReference type="Proteomes" id="UP000214603"/>
    </source>
</evidence>
<protein>
    <submittedName>
        <fullName evidence="11">Cation-efflux pump</fullName>
    </submittedName>
</protein>
<dbReference type="PANTHER" id="PTHR43840:SF15">
    <property type="entry name" value="MITOCHONDRIAL METAL TRANSPORTER 1-RELATED"/>
    <property type="match status" value="1"/>
</dbReference>
<keyword evidence="4 8" id="KW-0812">Transmembrane</keyword>
<dbReference type="EMBL" id="NJIH01000004">
    <property type="protein sequence ID" value="OWT61937.1"/>
    <property type="molecule type" value="Genomic_DNA"/>
</dbReference>
<feature type="compositionally biased region" description="Pro residues" evidence="7">
    <location>
        <begin position="314"/>
        <end position="324"/>
    </location>
</feature>
<gene>
    <name evidence="11" type="ORF">CEY11_08950</name>
</gene>
<feature type="region of interest" description="Disordered" evidence="7">
    <location>
        <begin position="297"/>
        <end position="324"/>
    </location>
</feature>
<dbReference type="InterPro" id="IPR027470">
    <property type="entry name" value="Cation_efflux_CTD"/>
</dbReference>
<keyword evidence="5 8" id="KW-1133">Transmembrane helix</keyword>
<feature type="transmembrane region" description="Helical" evidence="8">
    <location>
        <begin position="89"/>
        <end position="110"/>
    </location>
</feature>
<feature type="transmembrane region" description="Helical" evidence="8">
    <location>
        <begin position="122"/>
        <end position="145"/>
    </location>
</feature>
<dbReference type="NCBIfam" id="TIGR01297">
    <property type="entry name" value="CDF"/>
    <property type="match status" value="1"/>
</dbReference>
<dbReference type="SUPFAM" id="SSF160240">
    <property type="entry name" value="Cation efflux protein cytoplasmic domain-like"/>
    <property type="match status" value="1"/>
</dbReference>
<evidence type="ECO:0000256" key="8">
    <source>
        <dbReference type="SAM" id="Phobius"/>
    </source>
</evidence>
<feature type="transmembrane region" description="Helical" evidence="8">
    <location>
        <begin position="166"/>
        <end position="184"/>
    </location>
</feature>
<keyword evidence="12" id="KW-1185">Reference proteome</keyword>
<name>A0A225MKN4_9BURK</name>
<comment type="subcellular location">
    <subcellularLocation>
        <location evidence="1">Membrane</location>
        <topology evidence="1">Multi-pass membrane protein</topology>
    </subcellularLocation>
</comment>
<accession>A0A225MKN4</accession>
<evidence type="ECO:0000256" key="4">
    <source>
        <dbReference type="ARBA" id="ARBA00022692"/>
    </source>
</evidence>
<evidence type="ECO:0000256" key="3">
    <source>
        <dbReference type="ARBA" id="ARBA00022448"/>
    </source>
</evidence>
<feature type="domain" description="Cation efflux protein transmembrane" evidence="9">
    <location>
        <begin position="23"/>
        <end position="215"/>
    </location>
</feature>
<evidence type="ECO:0000256" key="7">
    <source>
        <dbReference type="SAM" id="MobiDB-lite"/>
    </source>
</evidence>
<dbReference type="InterPro" id="IPR036837">
    <property type="entry name" value="Cation_efflux_CTD_sf"/>
</dbReference>
<keyword evidence="6 8" id="KW-0472">Membrane</keyword>
<dbReference type="InterPro" id="IPR002524">
    <property type="entry name" value="Cation_efflux"/>
</dbReference>
<evidence type="ECO:0000259" key="9">
    <source>
        <dbReference type="Pfam" id="PF01545"/>
    </source>
</evidence>
<evidence type="ECO:0000256" key="1">
    <source>
        <dbReference type="ARBA" id="ARBA00004141"/>
    </source>
</evidence>
<evidence type="ECO:0000256" key="2">
    <source>
        <dbReference type="ARBA" id="ARBA00008114"/>
    </source>
</evidence>
<dbReference type="Pfam" id="PF01545">
    <property type="entry name" value="Cation_efflux"/>
    <property type="match status" value="1"/>
</dbReference>
<dbReference type="InterPro" id="IPR027469">
    <property type="entry name" value="Cation_efflux_TMD_sf"/>
</dbReference>
<evidence type="ECO:0000256" key="5">
    <source>
        <dbReference type="ARBA" id="ARBA00022989"/>
    </source>
</evidence>
<sequence>MDASPDTPRNFPDPAEGRRSTLTSIAVNSGLIVVQVAVGMLAHSQALVADAVHSLSDVVSDVVVLVAGKHGLKAPDADHPYGHRRFETAASLMLGALLVIVGVAMLWNAFTRLQHPADLHTVGVAALAVALLALCVKELLFRYMLRIARRLRSSLLAANAWHARSDAASSLVVAAGIVANLAGFPLADPLAALIVGIMIARVGAKFFLAAFNDLMDRAVDARDEERIRAHLASTPGVLGVHRLKTRKMGDMIWVEVDLEMDASLTIAQGHAIAEEARKRVMQHEPVLDVMTHFDPVWSRQTPADDNRQASNPDAKPPLRPAARR</sequence>
<evidence type="ECO:0000259" key="10">
    <source>
        <dbReference type="Pfam" id="PF16916"/>
    </source>
</evidence>
<dbReference type="InterPro" id="IPR058533">
    <property type="entry name" value="Cation_efflux_TM"/>
</dbReference>
<dbReference type="Proteomes" id="UP000214603">
    <property type="component" value="Unassembled WGS sequence"/>
</dbReference>
<feature type="transmembrane region" description="Helical" evidence="8">
    <location>
        <begin position="190"/>
        <end position="208"/>
    </location>
</feature>
<dbReference type="AlphaFoldDB" id="A0A225MKN4"/>
<evidence type="ECO:0000313" key="11">
    <source>
        <dbReference type="EMBL" id="OWT61937.1"/>
    </source>
</evidence>
<reference evidence="12" key="1">
    <citation type="submission" date="2017-06" db="EMBL/GenBank/DDBJ databases">
        <title>Herbaspirillum phytohormonus sp. nov., isolated from the root nodule of Robinia pseudoacacia in lead-zinc mine.</title>
        <authorList>
            <person name="Fan M."/>
            <person name="Lin Y."/>
        </authorList>
    </citation>
    <scope>NUCLEOTIDE SEQUENCE [LARGE SCALE GENOMIC DNA]</scope>
    <source>
        <strain evidence="12">SC-089</strain>
    </source>
</reference>
<dbReference type="GO" id="GO:0016020">
    <property type="term" value="C:membrane"/>
    <property type="evidence" value="ECO:0007669"/>
    <property type="project" value="UniProtKB-SubCell"/>
</dbReference>
<proteinExistence type="inferred from homology"/>
<comment type="similarity">
    <text evidence="2">Belongs to the cation diffusion facilitator (CDF) transporter (TC 2.A.4) family.</text>
</comment>